<reference evidence="1 2" key="1">
    <citation type="submission" date="2016-08" db="EMBL/GenBank/DDBJ databases">
        <authorList>
            <person name="Seilhamer J.J."/>
        </authorList>
    </citation>
    <scope>NUCLEOTIDE SEQUENCE [LARGE SCALE GENOMIC DNA]</scope>
    <source>
        <strain evidence="1">M3/6</strain>
    </source>
</reference>
<organism evidence="1 2">
    <name type="scientific">Proteiniphilum saccharofermentans</name>
    <dbReference type="NCBI Taxonomy" id="1642647"/>
    <lineage>
        <taxon>Bacteria</taxon>
        <taxon>Pseudomonadati</taxon>
        <taxon>Bacteroidota</taxon>
        <taxon>Bacteroidia</taxon>
        <taxon>Bacteroidales</taxon>
        <taxon>Dysgonomonadaceae</taxon>
        <taxon>Proteiniphilum</taxon>
    </lineage>
</organism>
<keyword evidence="2" id="KW-1185">Reference proteome</keyword>
<dbReference type="KEGG" id="psac:PSM36_0355"/>
<dbReference type="RefSeq" id="WP_076928524.1">
    <property type="nucleotide sequence ID" value="NZ_DAMBAO010000015.1"/>
</dbReference>
<gene>
    <name evidence="1" type="ORF">PSM36_0355</name>
</gene>
<evidence type="ECO:0008006" key="3">
    <source>
        <dbReference type="Google" id="ProtNLM"/>
    </source>
</evidence>
<dbReference type="Proteomes" id="UP000187464">
    <property type="component" value="Chromosome I"/>
</dbReference>
<sequence>MQKEDLYNWMENPERLDTSTLEELKTVVGKYPYFHTARLLYTKNLNLIDNQGYEEELGKTAVLCNDRRKLFYLIYREEYGKLLNKDKSIHLNRADRTEQLLESFLSSLGEREIIEPAIENAELNLATTDYFSYLKSLSGERVNPDQTDEQQKLQHQDIIDAFIKKAESDILFVPQDTPPTETKQEREEKEEGGSEFLTETLARIYIKQKKYEQALTIIKRLSLNFPKKSVYFAHQIRFLELLISIERSRQAK</sequence>
<dbReference type="AlphaFoldDB" id="A0A1R3SZ83"/>
<name>A0A1R3SZ83_9BACT</name>
<evidence type="ECO:0000313" key="1">
    <source>
        <dbReference type="EMBL" id="SCD19189.1"/>
    </source>
</evidence>
<proteinExistence type="predicted"/>
<dbReference type="EMBL" id="LT605205">
    <property type="protein sequence ID" value="SCD19189.1"/>
    <property type="molecule type" value="Genomic_DNA"/>
</dbReference>
<accession>A0A1R3SZ83</accession>
<protein>
    <recommendedName>
        <fullName evidence="3">Tetratricopeptide repeat protein</fullName>
    </recommendedName>
</protein>
<evidence type="ECO:0000313" key="2">
    <source>
        <dbReference type="Proteomes" id="UP000187464"/>
    </source>
</evidence>
<dbReference type="STRING" id="1642647.PSM36_0355"/>